<organism evidence="4 5">
    <name type="scientific">Heterodermia speciosa</name>
    <dbReference type="NCBI Taxonomy" id="116794"/>
    <lineage>
        <taxon>Eukaryota</taxon>
        <taxon>Fungi</taxon>
        <taxon>Dikarya</taxon>
        <taxon>Ascomycota</taxon>
        <taxon>Pezizomycotina</taxon>
        <taxon>Lecanoromycetes</taxon>
        <taxon>OSLEUM clade</taxon>
        <taxon>Lecanoromycetidae</taxon>
        <taxon>Caliciales</taxon>
        <taxon>Physciaceae</taxon>
        <taxon>Heterodermia</taxon>
    </lineage>
</organism>
<protein>
    <recommendedName>
        <fullName evidence="3">Methyltransferase domain-containing protein</fullName>
    </recommendedName>
</protein>
<feature type="domain" description="Methyltransferase" evidence="3">
    <location>
        <begin position="41"/>
        <end position="140"/>
    </location>
</feature>
<dbReference type="Gene3D" id="3.40.50.150">
    <property type="entry name" value="Vaccinia Virus protein VP39"/>
    <property type="match status" value="1"/>
</dbReference>
<dbReference type="CDD" id="cd02440">
    <property type="entry name" value="AdoMet_MTases"/>
    <property type="match status" value="1"/>
</dbReference>
<dbReference type="EMBL" id="CAJPDS010000067">
    <property type="protein sequence ID" value="CAF9933356.1"/>
    <property type="molecule type" value="Genomic_DNA"/>
</dbReference>
<dbReference type="PANTHER" id="PTHR43861:SF1">
    <property type="entry name" value="TRANS-ACONITATE 2-METHYLTRANSFERASE"/>
    <property type="match status" value="1"/>
</dbReference>
<dbReference type="SUPFAM" id="SSF53335">
    <property type="entry name" value="S-adenosyl-L-methionine-dependent methyltransferases"/>
    <property type="match status" value="1"/>
</dbReference>
<dbReference type="AlphaFoldDB" id="A0A8H3FW53"/>
<dbReference type="PANTHER" id="PTHR43861">
    <property type="entry name" value="TRANS-ACONITATE 2-METHYLTRANSFERASE-RELATED"/>
    <property type="match status" value="1"/>
</dbReference>
<evidence type="ECO:0000259" key="3">
    <source>
        <dbReference type="Pfam" id="PF13649"/>
    </source>
</evidence>
<dbReference type="Pfam" id="PF13649">
    <property type="entry name" value="Methyltransf_25"/>
    <property type="match status" value="1"/>
</dbReference>
<keyword evidence="2" id="KW-0808">Transferase</keyword>
<evidence type="ECO:0000256" key="1">
    <source>
        <dbReference type="ARBA" id="ARBA00022603"/>
    </source>
</evidence>
<evidence type="ECO:0000313" key="4">
    <source>
        <dbReference type="EMBL" id="CAF9933356.1"/>
    </source>
</evidence>
<evidence type="ECO:0000313" key="5">
    <source>
        <dbReference type="Proteomes" id="UP000664521"/>
    </source>
</evidence>
<reference evidence="4" key="1">
    <citation type="submission" date="2021-03" db="EMBL/GenBank/DDBJ databases">
        <authorList>
            <person name="Tagirdzhanova G."/>
        </authorList>
    </citation>
    <scope>NUCLEOTIDE SEQUENCE</scope>
</reference>
<dbReference type="InterPro" id="IPR029063">
    <property type="entry name" value="SAM-dependent_MTases_sf"/>
</dbReference>
<dbReference type="GO" id="GO:0032259">
    <property type="term" value="P:methylation"/>
    <property type="evidence" value="ECO:0007669"/>
    <property type="project" value="UniProtKB-KW"/>
</dbReference>
<comment type="caution">
    <text evidence="4">The sequence shown here is derived from an EMBL/GenBank/DDBJ whole genome shotgun (WGS) entry which is preliminary data.</text>
</comment>
<accession>A0A8H3FW53</accession>
<dbReference type="OrthoDB" id="66144at2759"/>
<gene>
    <name evidence="4" type="ORF">HETSPECPRED_008622</name>
</gene>
<dbReference type="Proteomes" id="UP000664521">
    <property type="component" value="Unassembled WGS sequence"/>
</dbReference>
<keyword evidence="1" id="KW-0489">Methyltransferase</keyword>
<name>A0A8H3FW53_9LECA</name>
<keyword evidence="5" id="KW-1185">Reference proteome</keyword>
<dbReference type="InterPro" id="IPR041698">
    <property type="entry name" value="Methyltransf_25"/>
</dbReference>
<sequence length="276" mass="30543">MTSQPPKDHWTHEAYSASASFVPELASKVVGWLDPHPEDTILDLGCGDGLLTAKIKGRCASVTGFDSSSNLLEAARRNYGSIPNLSWYVQDCRYLEHCRDVRDGAYSKVFSNAALHWILRDASTRVSVFRAAFRALKPGGELVFEMGGAGNVAEVHAALLAAVVHQGAGIDAAREASPWFFPSEELMKRILGKVGFMVEKSELEYRPTRLTTEKEGGIEGWARLMGAQILDTLPSPEQREAAVREVCDVLKTILTHEEDGNMWLGYVRLRFHARKP</sequence>
<evidence type="ECO:0000256" key="2">
    <source>
        <dbReference type="ARBA" id="ARBA00022679"/>
    </source>
</evidence>
<proteinExistence type="predicted"/>
<dbReference type="GO" id="GO:0008168">
    <property type="term" value="F:methyltransferase activity"/>
    <property type="evidence" value="ECO:0007669"/>
    <property type="project" value="UniProtKB-KW"/>
</dbReference>